<dbReference type="AlphaFoldDB" id="A0A7J7DYW2"/>
<dbReference type="EMBL" id="JAAARO010000002">
    <property type="protein sequence ID" value="KAF5751451.1"/>
    <property type="molecule type" value="Genomic_DNA"/>
</dbReference>
<evidence type="ECO:0000313" key="1">
    <source>
        <dbReference type="EMBL" id="KAF5751451.1"/>
    </source>
</evidence>
<dbReference type="Proteomes" id="UP000593562">
    <property type="component" value="Unassembled WGS sequence"/>
</dbReference>
<keyword evidence="2" id="KW-1185">Reference proteome</keyword>
<evidence type="ECO:0008006" key="3">
    <source>
        <dbReference type="Google" id="ProtNLM"/>
    </source>
</evidence>
<organism evidence="1 2">
    <name type="scientific">Tripterygium wilfordii</name>
    <name type="common">Thunder God vine</name>
    <dbReference type="NCBI Taxonomy" id="458696"/>
    <lineage>
        <taxon>Eukaryota</taxon>
        <taxon>Viridiplantae</taxon>
        <taxon>Streptophyta</taxon>
        <taxon>Embryophyta</taxon>
        <taxon>Tracheophyta</taxon>
        <taxon>Spermatophyta</taxon>
        <taxon>Magnoliopsida</taxon>
        <taxon>eudicotyledons</taxon>
        <taxon>Gunneridae</taxon>
        <taxon>Pentapetalae</taxon>
        <taxon>rosids</taxon>
        <taxon>fabids</taxon>
        <taxon>Celastrales</taxon>
        <taxon>Celastraceae</taxon>
        <taxon>Tripterygium</taxon>
    </lineage>
</organism>
<gene>
    <name evidence="1" type="ORF">HS088_TW02G00465</name>
</gene>
<comment type="caution">
    <text evidence="1">The sequence shown here is derived from an EMBL/GenBank/DDBJ whole genome shotgun (WGS) entry which is preliminary data.</text>
</comment>
<reference evidence="1 2" key="1">
    <citation type="journal article" date="2020" name="Nat. Commun.">
        <title>Genome of Tripterygium wilfordii and identification of cytochrome P450 involved in triptolide biosynthesis.</title>
        <authorList>
            <person name="Tu L."/>
            <person name="Su P."/>
            <person name="Zhang Z."/>
            <person name="Gao L."/>
            <person name="Wang J."/>
            <person name="Hu T."/>
            <person name="Zhou J."/>
            <person name="Zhang Y."/>
            <person name="Zhao Y."/>
            <person name="Liu Y."/>
            <person name="Song Y."/>
            <person name="Tong Y."/>
            <person name="Lu Y."/>
            <person name="Yang J."/>
            <person name="Xu C."/>
            <person name="Jia M."/>
            <person name="Peters R.J."/>
            <person name="Huang L."/>
            <person name="Gao W."/>
        </authorList>
    </citation>
    <scope>NUCLEOTIDE SEQUENCE [LARGE SCALE GENOMIC DNA]</scope>
    <source>
        <strain evidence="2">cv. XIE 37</strain>
        <tissue evidence="1">Leaf</tissue>
    </source>
</reference>
<name>A0A7J7DYW2_TRIWF</name>
<dbReference type="InParanoid" id="A0A7J7DYW2"/>
<protein>
    <recommendedName>
        <fullName evidence="3">Pentatricopeptide repeat-containing protein</fullName>
    </recommendedName>
</protein>
<evidence type="ECO:0000313" key="2">
    <source>
        <dbReference type="Proteomes" id="UP000593562"/>
    </source>
</evidence>
<sequence>MEKAGVAADVNTFGVLIHGLCAIGKQLEPNGVIYNTYCKEDSSYKTLRLLKEMNARGMVPIVARYIVRQLEFCSRMGSGKRLFSLQPSVSIYNIISGAKHDVQSRM</sequence>
<accession>A0A7J7DYW2</accession>
<proteinExistence type="predicted"/>